<accession>A0ACC2JAK1</accession>
<name>A0ACC2JAK1_9PEZI</name>
<evidence type="ECO:0000313" key="1">
    <source>
        <dbReference type="EMBL" id="KAJ8124332.1"/>
    </source>
</evidence>
<gene>
    <name evidence="1" type="ORF">O1611_g9308</name>
</gene>
<sequence>MMFITSWLTLGILSLVGLSQVAGLNIQGPWDINFTADPDEDMNTCKPYKDKIEQAYDQVGEIVSTTWVSLESLRYDRPEADEAVTFARDLWDLADRTLQAFFGVSVNPANAQTGMWWQQIQDVFEPMDKTLQGDVNRAKYKPTLKPAIACGTKGWRYIAPDDPDPEDPEENPLRDTKDPKKASLFRETGAWYWNHRYLWMPRELNGVGSNTEEINLCTGARGVTSVQEDLITICDSALGEQATLDWMRVSLGTHLDDITGNIMSYNLAKVIDPQAVNSGRQLLYIRSDNPDISTPYPGPPDNPNKPLIAYGVPYILWLANGHPKAKQPRPDLVVNTADAYSNYAMANYLDQWDWSKDGFADWWSGTY</sequence>
<dbReference type="Proteomes" id="UP001153332">
    <property type="component" value="Unassembled WGS sequence"/>
</dbReference>
<evidence type="ECO:0000313" key="2">
    <source>
        <dbReference type="Proteomes" id="UP001153332"/>
    </source>
</evidence>
<proteinExistence type="predicted"/>
<protein>
    <submittedName>
        <fullName evidence="1">Uncharacterized protein</fullName>
    </submittedName>
</protein>
<comment type="caution">
    <text evidence="1">The sequence shown here is derived from an EMBL/GenBank/DDBJ whole genome shotgun (WGS) entry which is preliminary data.</text>
</comment>
<dbReference type="EMBL" id="JAPUUL010003109">
    <property type="protein sequence ID" value="KAJ8124332.1"/>
    <property type="molecule type" value="Genomic_DNA"/>
</dbReference>
<reference evidence="1" key="1">
    <citation type="submission" date="2022-12" db="EMBL/GenBank/DDBJ databases">
        <title>Genome Sequence of Lasiodiplodia mahajangana.</title>
        <authorList>
            <person name="Buettner E."/>
        </authorList>
    </citation>
    <scope>NUCLEOTIDE SEQUENCE</scope>
    <source>
        <strain evidence="1">VT137</strain>
    </source>
</reference>
<organism evidence="1 2">
    <name type="scientific">Lasiodiplodia mahajangana</name>
    <dbReference type="NCBI Taxonomy" id="1108764"/>
    <lineage>
        <taxon>Eukaryota</taxon>
        <taxon>Fungi</taxon>
        <taxon>Dikarya</taxon>
        <taxon>Ascomycota</taxon>
        <taxon>Pezizomycotina</taxon>
        <taxon>Dothideomycetes</taxon>
        <taxon>Dothideomycetes incertae sedis</taxon>
        <taxon>Botryosphaeriales</taxon>
        <taxon>Botryosphaeriaceae</taxon>
        <taxon>Lasiodiplodia</taxon>
    </lineage>
</organism>
<keyword evidence="2" id="KW-1185">Reference proteome</keyword>